<sequence length="620" mass="60061">MWSPLTPPPLCCALVRFGRRTGGRATRRAGCGMLSPPAPCPPVAASTLDAAVAAVLAAGRPVRLIDVYVPPAPPPMGAADVALLLAVVAAVEGGPPGTGGAGGEGGWGGGDGADGAAADGGGGDRDSDGGDDGGDGDRETLGDGVAALLTAALVYADRALPLAASHTGSRADGLRLLAVGVSLPEIVRRTVDAGRALVAAFLFDGCVGGRAPPSAGGAPQTGYARYARRLCAYAAVELWAALFPRVPPARRALLADAGAAADGSGGGRGGRGADAAVALVTRLATTSDLKAAPLQLPVGPTAATYRCGDCLAAGWGDAEVAEVVADALEGARVLPAGAPALAATAAAWPHSWVPSACAAWARARWGGGHRVGGGAGGARRGGAALGGGCGGRHGRRHGRPAAAPVGRRRDRRRWVAAAGGAAAGQRHGTRRRHTAAARRGRGQVGGRDGGGGGVRDDVAAAVVVFVRMLAATEPRARGGGGRGGSGSGGGGGAGAGDGGDGRTAGAVAVPLVGTVAALPIGTATQLLTAVALAADRLTVRAAAAVVPAAVGAVASASPAVAPAWQRLTRDLPPPPPLPPRGRGGAAAAAPGGGSWGGNAAEAGRRVGGGRHGDRRPRRPS</sequence>
<dbReference type="EMBL" id="KV918924">
    <property type="protein sequence ID" value="OSX74914.1"/>
    <property type="molecule type" value="Genomic_DNA"/>
</dbReference>
<feature type="compositionally biased region" description="Low complexity" evidence="1">
    <location>
        <begin position="415"/>
        <end position="426"/>
    </location>
</feature>
<feature type="region of interest" description="Disordered" evidence="1">
    <location>
        <begin position="97"/>
        <end position="140"/>
    </location>
</feature>
<evidence type="ECO:0000313" key="3">
    <source>
        <dbReference type="Proteomes" id="UP000218209"/>
    </source>
</evidence>
<keyword evidence="3" id="KW-1185">Reference proteome</keyword>
<gene>
    <name evidence="2" type="ORF">BU14_0261s0004</name>
</gene>
<feature type="compositionally biased region" description="Gly residues" evidence="1">
    <location>
        <begin position="442"/>
        <end position="452"/>
    </location>
</feature>
<feature type="compositionally biased region" description="Gly residues" evidence="1">
    <location>
        <begin position="477"/>
        <end position="499"/>
    </location>
</feature>
<feature type="compositionally biased region" description="Basic residues" evidence="1">
    <location>
        <begin position="427"/>
        <end position="441"/>
    </location>
</feature>
<accession>A0A1X6P221</accession>
<feature type="region of interest" description="Disordered" evidence="1">
    <location>
        <begin position="474"/>
        <end position="499"/>
    </location>
</feature>
<protein>
    <submittedName>
        <fullName evidence="2">Uncharacterized protein</fullName>
    </submittedName>
</protein>
<feature type="region of interest" description="Disordered" evidence="1">
    <location>
        <begin position="566"/>
        <end position="620"/>
    </location>
</feature>
<name>A0A1X6P221_PORUM</name>
<reference evidence="2 3" key="1">
    <citation type="submission" date="2017-03" db="EMBL/GenBank/DDBJ databases">
        <title>WGS assembly of Porphyra umbilicalis.</title>
        <authorList>
            <person name="Brawley S.H."/>
            <person name="Blouin N.A."/>
            <person name="Ficko-Blean E."/>
            <person name="Wheeler G.L."/>
            <person name="Lohr M."/>
            <person name="Goodson H.V."/>
            <person name="Jenkins J.W."/>
            <person name="Blaby-Haas C.E."/>
            <person name="Helliwell K.E."/>
            <person name="Chan C."/>
            <person name="Marriage T."/>
            <person name="Bhattacharya D."/>
            <person name="Klein A.S."/>
            <person name="Badis Y."/>
            <person name="Brodie J."/>
            <person name="Cao Y."/>
            <person name="Collen J."/>
            <person name="Dittami S.M."/>
            <person name="Gachon C.M."/>
            <person name="Green B.R."/>
            <person name="Karpowicz S."/>
            <person name="Kim J.W."/>
            <person name="Kudahl U."/>
            <person name="Lin S."/>
            <person name="Michel G."/>
            <person name="Mittag M."/>
            <person name="Olson B.J."/>
            <person name="Pangilinan J."/>
            <person name="Peng Y."/>
            <person name="Qiu H."/>
            <person name="Shu S."/>
            <person name="Singer J.T."/>
            <person name="Smith A.G."/>
            <person name="Sprecher B.N."/>
            <person name="Wagner V."/>
            <person name="Wang W."/>
            <person name="Wang Z.-Y."/>
            <person name="Yan J."/>
            <person name="Yarish C."/>
            <person name="Zoeuner-Riek S."/>
            <person name="Zhuang Y."/>
            <person name="Zou Y."/>
            <person name="Lindquist E.A."/>
            <person name="Grimwood J."/>
            <person name="Barry K."/>
            <person name="Rokhsar D.S."/>
            <person name="Schmutz J."/>
            <person name="Stiller J.W."/>
            <person name="Grossman A.R."/>
            <person name="Prochnik S.E."/>
        </authorList>
    </citation>
    <scope>NUCLEOTIDE SEQUENCE [LARGE SCALE GENOMIC DNA]</scope>
    <source>
        <strain evidence="2">4086291</strain>
    </source>
</reference>
<evidence type="ECO:0000256" key="1">
    <source>
        <dbReference type="SAM" id="MobiDB-lite"/>
    </source>
</evidence>
<feature type="region of interest" description="Disordered" evidence="1">
    <location>
        <begin position="386"/>
        <end position="452"/>
    </location>
</feature>
<proteinExistence type="predicted"/>
<feature type="compositionally biased region" description="Gly residues" evidence="1">
    <location>
        <begin position="97"/>
        <end position="121"/>
    </location>
</feature>
<dbReference type="Proteomes" id="UP000218209">
    <property type="component" value="Unassembled WGS sequence"/>
</dbReference>
<evidence type="ECO:0000313" key="2">
    <source>
        <dbReference type="EMBL" id="OSX74914.1"/>
    </source>
</evidence>
<dbReference type="AlphaFoldDB" id="A0A1X6P221"/>
<organism evidence="2 3">
    <name type="scientific">Porphyra umbilicalis</name>
    <name type="common">Purple laver</name>
    <name type="synonym">Red alga</name>
    <dbReference type="NCBI Taxonomy" id="2786"/>
    <lineage>
        <taxon>Eukaryota</taxon>
        <taxon>Rhodophyta</taxon>
        <taxon>Bangiophyceae</taxon>
        <taxon>Bangiales</taxon>
        <taxon>Bangiaceae</taxon>
        <taxon>Porphyra</taxon>
    </lineage>
</organism>